<dbReference type="Pfam" id="PF00041">
    <property type="entry name" value="fn3"/>
    <property type="match status" value="4"/>
</dbReference>
<feature type="transmembrane region" description="Helical" evidence="11">
    <location>
        <begin position="756"/>
        <end position="778"/>
    </location>
</feature>
<dbReference type="InterPro" id="IPR000387">
    <property type="entry name" value="Tyr_Pase_dom"/>
</dbReference>
<dbReference type="PANTHER" id="PTHR46957">
    <property type="entry name" value="CYTOKINE RECEPTOR"/>
    <property type="match status" value="1"/>
</dbReference>
<keyword evidence="6" id="KW-0904">Protein phosphatase</keyword>
<evidence type="ECO:0000256" key="6">
    <source>
        <dbReference type="ARBA" id="ARBA00022912"/>
    </source>
</evidence>
<organism evidence="16 17">
    <name type="scientific">Clavelina lepadiformis</name>
    <name type="common">Light-bulb sea squirt</name>
    <name type="synonym">Ascidia lepadiformis</name>
    <dbReference type="NCBI Taxonomy" id="159417"/>
    <lineage>
        <taxon>Eukaryota</taxon>
        <taxon>Metazoa</taxon>
        <taxon>Chordata</taxon>
        <taxon>Tunicata</taxon>
        <taxon>Ascidiacea</taxon>
        <taxon>Aplousobranchia</taxon>
        <taxon>Clavelinidae</taxon>
        <taxon>Clavelina</taxon>
    </lineage>
</organism>
<dbReference type="Pfam" id="PF00102">
    <property type="entry name" value="Y_phosphatase"/>
    <property type="match status" value="1"/>
</dbReference>
<evidence type="ECO:0000256" key="8">
    <source>
        <dbReference type="ARBA" id="ARBA00023136"/>
    </source>
</evidence>
<feature type="compositionally biased region" description="Polar residues" evidence="10">
    <location>
        <begin position="568"/>
        <end position="579"/>
    </location>
</feature>
<evidence type="ECO:0000256" key="4">
    <source>
        <dbReference type="ARBA" id="ARBA00022729"/>
    </source>
</evidence>
<keyword evidence="5" id="KW-0378">Hydrolase</keyword>
<dbReference type="PRINTS" id="PR00700">
    <property type="entry name" value="PRTYPHPHTASE"/>
</dbReference>
<evidence type="ECO:0000313" key="16">
    <source>
        <dbReference type="EMBL" id="CAK8684484.1"/>
    </source>
</evidence>
<dbReference type="EMBL" id="CAWYQH010000097">
    <property type="protein sequence ID" value="CAK8684484.1"/>
    <property type="molecule type" value="Genomic_DNA"/>
</dbReference>
<name>A0ABP0G0Z5_CLALP</name>
<proteinExistence type="inferred from homology"/>
<feature type="domain" description="Tyrosine-protein phosphatase" evidence="13">
    <location>
        <begin position="847"/>
        <end position="1106"/>
    </location>
</feature>
<dbReference type="InterPro" id="IPR016130">
    <property type="entry name" value="Tyr_Pase_AS"/>
</dbReference>
<dbReference type="InterPro" id="IPR000242">
    <property type="entry name" value="PTP_cat"/>
</dbReference>
<evidence type="ECO:0000259" key="14">
    <source>
        <dbReference type="PROSITE" id="PS50056"/>
    </source>
</evidence>
<dbReference type="SMART" id="SM00194">
    <property type="entry name" value="PTPc"/>
    <property type="match status" value="1"/>
</dbReference>
<dbReference type="Gene3D" id="2.60.40.10">
    <property type="entry name" value="Immunoglobulins"/>
    <property type="match status" value="4"/>
</dbReference>
<protein>
    <recommendedName>
        <fullName evidence="18">Protein-tyrosine-phosphatase</fullName>
    </recommendedName>
</protein>
<sequence length="1139" mass="125791">MKLTPLLLYVYVVLRNVNALDPPADLDWTEARSTFFVVTWTVVENVSYKVFVKLNDENGPPLTPPDNAVDATSPYNVTHTSSGDIIIPYTQYSFHVYAIKGNRNSRADFEGLSTAPPAPTDITITSDSSSQLTVSWVHDTSTPSQCTGGRCHIVNQYQVTYSDGATSNDAFVDVGTGTEHTLPITDLTSNTAYSVNVFAMTSRQGKFSDASETENADTVPLQVSQPTNGSKPTINSITLKWTAVSGDSPSLRYNVDWNPSGPTGSRTDLTTTSAIISGLTASTRYTFTVTAVNDGGSADPSDPAMFSTFPNQPDSPTLSRPSTNSTTQLNVEWNKPSGGDDIVDYVVDWWLSSSDGSMTSSGIVSDATTSSYTIEGLTPGETYDVTVKARNSAGAGQPSTIAHYTTNPNPVSFIAIEQSANEPDKILVLTWETPSGNGDNITIQYQSVTEHTVNTTSVEFEISQTSLSVVPGNNYTVTVTVRSKGYESTPESIDSNSKPAEPTFNVKAFTNELHINWAVPEGYYEGLAIYFNNSEIKVDNSGAYILTGLKPYTDYEVEMYAWITNSTGQLERSTSSPGTYKTLPGSPPSPVFNSSLSDNAESSVNTIIFVLPPKTFSEDNGPIQYYAVYLAFGDPSNPTPNVTNMRTCESLTSGDECVTLWTDGQGNLVQGNVPQKTKRSVLTRQTGSIQFTIGDGSVTLSPWNVEYRNYPLQPDTGYRVAVAAKTGNEQMTATEFYPTIVTGGGSGSGSGSNTGLIVGLVFAAIIAFIAIVGGIYYYRRRKFYEKERSYGSNSNSIEISHNASPARSSRTYNTNTSITKSDCSRSIPTSQFDDYMIKMRENSYNRLTEEYEELKDVGVDQSTSEAIKLENYTKNRYKKNILPYDITRVKLEMIGDEPGTDFINANYIPGYKQEKEFIATQGPLPTTKEDFWRMIWEQNSRTIVTLTQIVEGERVKCDHYWPYNNEPVVMAGIAVKLVVESTSKDWIYREIMLSRNSEQRLVTQFHYTAWPDHGVPETAEDLVKFVRYFQTQVSREARDCGPITVHCSAGVGRTGTFIAMDRLLQHMKDHDYVDIFGIVHEMRRHRMSMVQTDKQYILLHEMVQDVINEVYDTTDEIPVYENTTQSPIYENATFIGLHG</sequence>
<feature type="domain" description="Tyrosine specific protein phosphatases" evidence="14">
    <location>
        <begin position="1020"/>
        <end position="1097"/>
    </location>
</feature>
<feature type="chain" id="PRO_5046805886" description="Protein-tyrosine-phosphatase" evidence="12">
    <location>
        <begin position="20"/>
        <end position="1139"/>
    </location>
</feature>
<comment type="subcellular location">
    <subcellularLocation>
        <location evidence="1">Membrane</location>
        <topology evidence="1">Single-pass membrane protein</topology>
    </subcellularLocation>
</comment>
<evidence type="ECO:0000256" key="3">
    <source>
        <dbReference type="ARBA" id="ARBA00022692"/>
    </source>
</evidence>
<dbReference type="Proteomes" id="UP001642483">
    <property type="component" value="Unassembled WGS sequence"/>
</dbReference>
<dbReference type="SUPFAM" id="SSF49265">
    <property type="entry name" value="Fibronectin type III"/>
    <property type="match status" value="3"/>
</dbReference>
<feature type="domain" description="Fibronectin type-III" evidence="15">
    <location>
        <begin position="222"/>
        <end position="311"/>
    </location>
</feature>
<keyword evidence="7 11" id="KW-1133">Transmembrane helix</keyword>
<keyword evidence="17" id="KW-1185">Reference proteome</keyword>
<dbReference type="PROSITE" id="PS50055">
    <property type="entry name" value="TYR_PHOSPHATASE_PTP"/>
    <property type="match status" value="1"/>
</dbReference>
<keyword evidence="8 11" id="KW-0472">Membrane</keyword>
<feature type="domain" description="Fibronectin type-III" evidence="15">
    <location>
        <begin position="118"/>
        <end position="221"/>
    </location>
</feature>
<evidence type="ECO:0000256" key="5">
    <source>
        <dbReference type="ARBA" id="ARBA00022801"/>
    </source>
</evidence>
<feature type="region of interest" description="Disordered" evidence="10">
    <location>
        <begin position="296"/>
        <end position="327"/>
    </location>
</feature>
<evidence type="ECO:0000256" key="7">
    <source>
        <dbReference type="ARBA" id="ARBA00022989"/>
    </source>
</evidence>
<dbReference type="PROSITE" id="PS50056">
    <property type="entry name" value="TYR_PHOSPHATASE_2"/>
    <property type="match status" value="1"/>
</dbReference>
<evidence type="ECO:0000313" key="17">
    <source>
        <dbReference type="Proteomes" id="UP001642483"/>
    </source>
</evidence>
<feature type="domain" description="Fibronectin type-III" evidence="15">
    <location>
        <begin position="312"/>
        <end position="409"/>
    </location>
</feature>
<keyword evidence="9" id="KW-0325">Glycoprotein</keyword>
<feature type="signal peptide" evidence="12">
    <location>
        <begin position="1"/>
        <end position="19"/>
    </location>
</feature>
<feature type="region of interest" description="Disordered" evidence="10">
    <location>
        <begin position="568"/>
        <end position="596"/>
    </location>
</feature>
<dbReference type="SMART" id="SM00060">
    <property type="entry name" value="FN3"/>
    <property type="match status" value="7"/>
</dbReference>
<evidence type="ECO:0000259" key="13">
    <source>
        <dbReference type="PROSITE" id="PS50055"/>
    </source>
</evidence>
<gene>
    <name evidence="16" type="ORF">CVLEPA_LOCUS15463</name>
</gene>
<evidence type="ECO:0000256" key="9">
    <source>
        <dbReference type="ARBA" id="ARBA00023180"/>
    </source>
</evidence>
<dbReference type="PRINTS" id="PR00014">
    <property type="entry name" value="FNTYPEIII"/>
</dbReference>
<keyword evidence="3 11" id="KW-0812">Transmembrane</keyword>
<comment type="similarity">
    <text evidence="2">Belongs to the protein-tyrosine phosphatase family.</text>
</comment>
<dbReference type="PANTHER" id="PTHR46957:SF3">
    <property type="entry name" value="CYTOKINE RECEPTOR"/>
    <property type="match status" value="1"/>
</dbReference>
<dbReference type="InterPro" id="IPR050713">
    <property type="entry name" value="RTP_Phos/Ushers"/>
</dbReference>
<dbReference type="Gene3D" id="3.90.190.10">
    <property type="entry name" value="Protein tyrosine phosphatase superfamily"/>
    <property type="match status" value="1"/>
</dbReference>
<evidence type="ECO:0000256" key="2">
    <source>
        <dbReference type="ARBA" id="ARBA00009580"/>
    </source>
</evidence>
<feature type="compositionally biased region" description="Polar residues" evidence="10">
    <location>
        <begin position="308"/>
        <end position="327"/>
    </location>
</feature>
<dbReference type="PROSITE" id="PS50853">
    <property type="entry name" value="FN3"/>
    <property type="match status" value="3"/>
</dbReference>
<reference evidence="16 17" key="1">
    <citation type="submission" date="2024-02" db="EMBL/GenBank/DDBJ databases">
        <authorList>
            <person name="Daric V."/>
            <person name="Darras S."/>
        </authorList>
    </citation>
    <scope>NUCLEOTIDE SEQUENCE [LARGE SCALE GENOMIC DNA]</scope>
</reference>
<dbReference type="PROSITE" id="PS00383">
    <property type="entry name" value="TYR_PHOSPHATASE_1"/>
    <property type="match status" value="1"/>
</dbReference>
<dbReference type="CDD" id="cd00063">
    <property type="entry name" value="FN3"/>
    <property type="match status" value="5"/>
</dbReference>
<feature type="region of interest" description="Disordered" evidence="10">
    <location>
        <begin position="800"/>
        <end position="825"/>
    </location>
</feature>
<dbReference type="InterPro" id="IPR029021">
    <property type="entry name" value="Prot-tyrosine_phosphatase-like"/>
</dbReference>
<evidence type="ECO:0000259" key="15">
    <source>
        <dbReference type="PROSITE" id="PS50853"/>
    </source>
</evidence>
<dbReference type="InterPro" id="IPR003961">
    <property type="entry name" value="FN3_dom"/>
</dbReference>
<evidence type="ECO:0000256" key="10">
    <source>
        <dbReference type="SAM" id="MobiDB-lite"/>
    </source>
</evidence>
<evidence type="ECO:0000256" key="1">
    <source>
        <dbReference type="ARBA" id="ARBA00004167"/>
    </source>
</evidence>
<dbReference type="InterPro" id="IPR036116">
    <property type="entry name" value="FN3_sf"/>
</dbReference>
<evidence type="ECO:0000256" key="12">
    <source>
        <dbReference type="SAM" id="SignalP"/>
    </source>
</evidence>
<dbReference type="InterPro" id="IPR003595">
    <property type="entry name" value="Tyr_Pase_cat"/>
</dbReference>
<accession>A0ABP0G0Z5</accession>
<evidence type="ECO:0008006" key="18">
    <source>
        <dbReference type="Google" id="ProtNLM"/>
    </source>
</evidence>
<comment type="caution">
    <text evidence="16">The sequence shown here is derived from an EMBL/GenBank/DDBJ whole genome shotgun (WGS) entry which is preliminary data.</text>
</comment>
<dbReference type="SMART" id="SM00404">
    <property type="entry name" value="PTPc_motif"/>
    <property type="match status" value="1"/>
</dbReference>
<keyword evidence="4 12" id="KW-0732">Signal</keyword>
<dbReference type="InterPro" id="IPR013783">
    <property type="entry name" value="Ig-like_fold"/>
</dbReference>
<dbReference type="SUPFAM" id="SSF52799">
    <property type="entry name" value="(Phosphotyrosine protein) phosphatases II"/>
    <property type="match status" value="1"/>
</dbReference>
<evidence type="ECO:0000256" key="11">
    <source>
        <dbReference type="SAM" id="Phobius"/>
    </source>
</evidence>